<dbReference type="RefSeq" id="WP_092736038.1">
    <property type="nucleotide sequence ID" value="NZ_FNAS01000003.1"/>
</dbReference>
<dbReference type="AlphaFoldDB" id="A0A1G7ACT1"/>
<dbReference type="STRING" id="1071918.SAMN05421544_103125"/>
<dbReference type="OrthoDB" id="1095452at2"/>
<proteinExistence type="predicted"/>
<evidence type="ECO:0000256" key="1">
    <source>
        <dbReference type="SAM" id="SignalP"/>
    </source>
</evidence>
<evidence type="ECO:0008006" key="4">
    <source>
        <dbReference type="Google" id="ProtNLM"/>
    </source>
</evidence>
<evidence type="ECO:0000313" key="3">
    <source>
        <dbReference type="Proteomes" id="UP000198517"/>
    </source>
</evidence>
<sequence>MRHIFFFISFLFGIPALAQQNQEFRDTKTYFDSQEELIKKEFENQYSQLTNDLDRAMMKTEFLEFYQKFLDARNNAYVNALVAVKNREDLSRIIPVKDSAKIENNRLKSSIPISRDAEYPDGIDVFRKFLVDNVNFSADTTQPIKATVTFIVETNGEISNAKAKSDYPELNKKIEIALYLLPKKFNPATIENRFVRTKFRMPLSLKD</sequence>
<gene>
    <name evidence="2" type="ORF">SAMN05421544_103125</name>
</gene>
<feature type="signal peptide" evidence="1">
    <location>
        <begin position="1"/>
        <end position="18"/>
    </location>
</feature>
<dbReference type="EMBL" id="FNAS01000003">
    <property type="protein sequence ID" value="SDE12503.1"/>
    <property type="molecule type" value="Genomic_DNA"/>
</dbReference>
<reference evidence="2 3" key="1">
    <citation type="submission" date="2016-10" db="EMBL/GenBank/DDBJ databases">
        <authorList>
            <person name="de Groot N.N."/>
        </authorList>
    </citation>
    <scope>NUCLEOTIDE SEQUENCE [LARGE SCALE GENOMIC DNA]</scope>
    <source>
        <strain evidence="2 3">DSM 24015</strain>
    </source>
</reference>
<feature type="chain" id="PRO_5011781047" description="TonB protein C-terminal" evidence="1">
    <location>
        <begin position="19"/>
        <end position="207"/>
    </location>
</feature>
<keyword evidence="3" id="KW-1185">Reference proteome</keyword>
<evidence type="ECO:0000313" key="2">
    <source>
        <dbReference type="EMBL" id="SDE12503.1"/>
    </source>
</evidence>
<name>A0A1G7ACT1_9FLAO</name>
<keyword evidence="1" id="KW-0732">Signal</keyword>
<accession>A0A1G7ACT1</accession>
<protein>
    <recommendedName>
        <fullName evidence="4">TonB protein C-terminal</fullName>
    </recommendedName>
</protein>
<dbReference type="Proteomes" id="UP000198517">
    <property type="component" value="Unassembled WGS sequence"/>
</dbReference>
<organism evidence="2 3">
    <name type="scientific">Riemerella columbipharyngis</name>
    <dbReference type="NCBI Taxonomy" id="1071918"/>
    <lineage>
        <taxon>Bacteria</taxon>
        <taxon>Pseudomonadati</taxon>
        <taxon>Bacteroidota</taxon>
        <taxon>Flavobacteriia</taxon>
        <taxon>Flavobacteriales</taxon>
        <taxon>Weeksellaceae</taxon>
        <taxon>Riemerella</taxon>
    </lineage>
</organism>